<dbReference type="EMBL" id="CM042055">
    <property type="protein sequence ID" value="KAI3702018.1"/>
    <property type="molecule type" value="Genomic_DNA"/>
</dbReference>
<organism evidence="1 2">
    <name type="scientific">Arctium lappa</name>
    <name type="common">Greater burdock</name>
    <name type="synonym">Lappa major</name>
    <dbReference type="NCBI Taxonomy" id="4217"/>
    <lineage>
        <taxon>Eukaryota</taxon>
        <taxon>Viridiplantae</taxon>
        <taxon>Streptophyta</taxon>
        <taxon>Embryophyta</taxon>
        <taxon>Tracheophyta</taxon>
        <taxon>Spermatophyta</taxon>
        <taxon>Magnoliopsida</taxon>
        <taxon>eudicotyledons</taxon>
        <taxon>Gunneridae</taxon>
        <taxon>Pentapetalae</taxon>
        <taxon>asterids</taxon>
        <taxon>campanulids</taxon>
        <taxon>Asterales</taxon>
        <taxon>Asteraceae</taxon>
        <taxon>Carduoideae</taxon>
        <taxon>Cardueae</taxon>
        <taxon>Arctiinae</taxon>
        <taxon>Arctium</taxon>
    </lineage>
</organism>
<evidence type="ECO:0000313" key="2">
    <source>
        <dbReference type="Proteomes" id="UP001055879"/>
    </source>
</evidence>
<reference evidence="2" key="1">
    <citation type="journal article" date="2022" name="Mol. Ecol. Resour.">
        <title>The genomes of chicory, endive, great burdock and yacon provide insights into Asteraceae palaeo-polyploidization history and plant inulin production.</title>
        <authorList>
            <person name="Fan W."/>
            <person name="Wang S."/>
            <person name="Wang H."/>
            <person name="Wang A."/>
            <person name="Jiang F."/>
            <person name="Liu H."/>
            <person name="Zhao H."/>
            <person name="Xu D."/>
            <person name="Zhang Y."/>
        </authorList>
    </citation>
    <scope>NUCLEOTIDE SEQUENCE [LARGE SCALE GENOMIC DNA]</scope>
    <source>
        <strain evidence="2">cv. Niubang</strain>
    </source>
</reference>
<accession>A0ACB8ZXW6</accession>
<protein>
    <submittedName>
        <fullName evidence="1">Uncharacterized protein</fullName>
    </submittedName>
</protein>
<comment type="caution">
    <text evidence="1">The sequence shown here is derived from an EMBL/GenBank/DDBJ whole genome shotgun (WGS) entry which is preliminary data.</text>
</comment>
<gene>
    <name evidence="1" type="ORF">L6452_27602</name>
</gene>
<proteinExistence type="predicted"/>
<name>A0ACB8ZXW6_ARCLA</name>
<sequence length="152" mass="17581">MDIVSAITVKMNWDFYSVHVVRGEKAKNREQWPNLAADTSPDTLLSALQDKVDDGRNLYIAIDEPNTSFFDPLKDTYSTHFLDEYKGFWDENNEWYNEMTKLNNGVPVEFDGYMRALVDTEVFLRGKKQMKTFNDITRDCKDGINTWSSSAA</sequence>
<evidence type="ECO:0000313" key="1">
    <source>
        <dbReference type="EMBL" id="KAI3702018.1"/>
    </source>
</evidence>
<dbReference type="Proteomes" id="UP001055879">
    <property type="component" value="Linkage Group LG09"/>
</dbReference>
<keyword evidence="2" id="KW-1185">Reference proteome</keyword>
<reference evidence="1 2" key="2">
    <citation type="journal article" date="2022" name="Mol. Ecol. Resour.">
        <title>The genomes of chicory, endive, great burdock and yacon provide insights into Asteraceae paleo-polyploidization history and plant inulin production.</title>
        <authorList>
            <person name="Fan W."/>
            <person name="Wang S."/>
            <person name="Wang H."/>
            <person name="Wang A."/>
            <person name="Jiang F."/>
            <person name="Liu H."/>
            <person name="Zhao H."/>
            <person name="Xu D."/>
            <person name="Zhang Y."/>
        </authorList>
    </citation>
    <scope>NUCLEOTIDE SEQUENCE [LARGE SCALE GENOMIC DNA]</scope>
    <source>
        <strain evidence="2">cv. Niubang</strain>
    </source>
</reference>